<proteinExistence type="predicted"/>
<sequence length="55" mass="6238">MKKNINNTSSEWNILANFDINEWIPFCSTDCATSGKFDDYIKTLKGSLTKIGYIS</sequence>
<protein>
    <submittedName>
        <fullName evidence="1">Uncharacterized protein</fullName>
    </submittedName>
</protein>
<accession>A0A024WAB7</accession>
<evidence type="ECO:0000313" key="2">
    <source>
        <dbReference type="Proteomes" id="UP000030708"/>
    </source>
</evidence>
<evidence type="ECO:0000313" key="1">
    <source>
        <dbReference type="EMBL" id="ETW37844.1"/>
    </source>
</evidence>
<dbReference type="EMBL" id="KI926339">
    <property type="protein sequence ID" value="ETW37844.1"/>
    <property type="molecule type" value="Genomic_DNA"/>
</dbReference>
<name>A0A024WAB7_PLAFA</name>
<dbReference type="AlphaFoldDB" id="A0A024WAB7"/>
<gene>
    <name evidence="1" type="ORF">PFTANZ_01494</name>
</gene>
<dbReference type="Proteomes" id="UP000030708">
    <property type="component" value="Unassembled WGS sequence"/>
</dbReference>
<organism evidence="1 2">
    <name type="scientific">Plasmodium falciparum Tanzania</name>
    <name type="common">2000708</name>
    <dbReference type="NCBI Taxonomy" id="1036725"/>
    <lineage>
        <taxon>Eukaryota</taxon>
        <taxon>Sar</taxon>
        <taxon>Alveolata</taxon>
        <taxon>Apicomplexa</taxon>
        <taxon>Aconoidasida</taxon>
        <taxon>Haemosporida</taxon>
        <taxon>Plasmodiidae</taxon>
        <taxon>Plasmodium</taxon>
        <taxon>Plasmodium (Laverania)</taxon>
    </lineage>
</organism>
<reference evidence="1 2" key="1">
    <citation type="submission" date="2013-02" db="EMBL/GenBank/DDBJ databases">
        <title>The Genome Annotation of Plasmodium falciparum Tanzania (2000708).</title>
        <authorList>
            <consortium name="The Broad Institute Genome Sequencing Platform"/>
            <consortium name="The Broad Institute Genome Sequencing Center for Infectious Disease"/>
            <person name="Neafsey D."/>
            <person name="Hoffman S."/>
            <person name="Volkman S."/>
            <person name="Rosenthal P."/>
            <person name="Walker B."/>
            <person name="Young S.K."/>
            <person name="Zeng Q."/>
            <person name="Gargeya S."/>
            <person name="Fitzgerald M."/>
            <person name="Haas B."/>
            <person name="Abouelleil A."/>
            <person name="Allen A.W."/>
            <person name="Alvarado L."/>
            <person name="Arachchi H.M."/>
            <person name="Berlin A.M."/>
            <person name="Chapman S.B."/>
            <person name="Gainer-Dewar J."/>
            <person name="Goldberg J."/>
            <person name="Griggs A."/>
            <person name="Gujja S."/>
            <person name="Hansen M."/>
            <person name="Howarth C."/>
            <person name="Imamovic A."/>
            <person name="Ireland A."/>
            <person name="Larimer J."/>
            <person name="McCowan C."/>
            <person name="Murphy C."/>
            <person name="Pearson M."/>
            <person name="Poon T.W."/>
            <person name="Priest M."/>
            <person name="Roberts A."/>
            <person name="Saif S."/>
            <person name="Shea T."/>
            <person name="Sisk P."/>
            <person name="Sykes S."/>
            <person name="Wortman J."/>
            <person name="Nusbaum C."/>
            <person name="Birren B."/>
        </authorList>
    </citation>
    <scope>NUCLEOTIDE SEQUENCE [LARGE SCALE GENOMIC DNA]</scope>
    <source>
        <strain evidence="2">Tanzania (2000708)</strain>
    </source>
</reference>
<reference evidence="1 2" key="2">
    <citation type="submission" date="2013-02" db="EMBL/GenBank/DDBJ databases">
        <title>The Genome Sequence of Plasmodium falciparum Tanzania (2000708).</title>
        <authorList>
            <consortium name="The Broad Institute Genome Sequencing Platform"/>
            <consortium name="The Broad Institute Genome Sequencing Center for Infectious Disease"/>
            <person name="Neafsey D."/>
            <person name="Cheeseman I."/>
            <person name="Volkman S."/>
            <person name="Adams J."/>
            <person name="Walker B."/>
            <person name="Young S.K."/>
            <person name="Zeng Q."/>
            <person name="Gargeya S."/>
            <person name="Fitzgerald M."/>
            <person name="Haas B."/>
            <person name="Abouelleil A."/>
            <person name="Alvarado L."/>
            <person name="Arachchi H.M."/>
            <person name="Berlin A.M."/>
            <person name="Chapman S.B."/>
            <person name="Dewar J."/>
            <person name="Goldberg J."/>
            <person name="Griggs A."/>
            <person name="Gujja S."/>
            <person name="Hansen M."/>
            <person name="Howarth C."/>
            <person name="Imamovic A."/>
            <person name="Larimer J."/>
            <person name="McCowan C."/>
            <person name="Murphy C."/>
            <person name="Neiman D."/>
            <person name="Pearson M."/>
            <person name="Priest M."/>
            <person name="Roberts A."/>
            <person name="Saif S."/>
            <person name="Shea T."/>
            <person name="Sisk P."/>
            <person name="Sykes S."/>
            <person name="Wortman J."/>
            <person name="Nusbaum C."/>
            <person name="Birren B."/>
        </authorList>
    </citation>
    <scope>NUCLEOTIDE SEQUENCE [LARGE SCALE GENOMIC DNA]</scope>
    <source>
        <strain evidence="2">Tanzania (2000708)</strain>
    </source>
</reference>